<feature type="transmembrane region" description="Helical" evidence="1">
    <location>
        <begin position="55"/>
        <end position="77"/>
    </location>
</feature>
<sequence>MAILTPQSKTNPFLRQSEFHLSPSSVWFFIFLGVAAWLLNVGTQMVFPSQNLLPYIIRTTVLALTVVLTTVGSIRLLKQNHLPAEALGLGISVRSLLNFLLGACISVIFLLLIGTVLYLFVPFHFTAGALSGIQVIKECYSYFWGNFLEELIFRGFLLIVLSNLIGWRRAVWVMALPFALFHLPGIGFGMEALKMMVTSSVGGLLFSYAFTATSSLWTAIGAHVMGNILLHTLTGLDGAGRAMFQPSFEDKFPVGYDANFLTFTIAGAIVAYPLFVLAKKRLEGSTGSV</sequence>
<name>A0A385SV50_9BACT</name>
<dbReference type="OrthoDB" id="1491998at2"/>
<evidence type="ECO:0000313" key="4">
    <source>
        <dbReference type="Proteomes" id="UP000266183"/>
    </source>
</evidence>
<protein>
    <submittedName>
        <fullName evidence="3">CPBP family intramembrane metalloprotease</fullName>
    </submittedName>
</protein>
<organism evidence="3 4">
    <name type="scientific">Chryseolinea soli</name>
    <dbReference type="NCBI Taxonomy" id="2321403"/>
    <lineage>
        <taxon>Bacteria</taxon>
        <taxon>Pseudomonadati</taxon>
        <taxon>Bacteroidota</taxon>
        <taxon>Cytophagia</taxon>
        <taxon>Cytophagales</taxon>
        <taxon>Fulvivirgaceae</taxon>
        <taxon>Chryseolinea</taxon>
    </lineage>
</organism>
<feature type="transmembrane region" description="Helical" evidence="1">
    <location>
        <begin position="171"/>
        <end position="193"/>
    </location>
</feature>
<keyword evidence="1" id="KW-1133">Transmembrane helix</keyword>
<feature type="transmembrane region" description="Helical" evidence="1">
    <location>
        <begin position="260"/>
        <end position="278"/>
    </location>
</feature>
<dbReference type="PANTHER" id="PTHR39430">
    <property type="entry name" value="MEMBRANE-ASSOCIATED PROTEASE-RELATED"/>
    <property type="match status" value="1"/>
</dbReference>
<evidence type="ECO:0000313" key="3">
    <source>
        <dbReference type="EMBL" id="AYB34702.1"/>
    </source>
</evidence>
<gene>
    <name evidence="3" type="ORF">D4L85_30780</name>
</gene>
<evidence type="ECO:0000259" key="2">
    <source>
        <dbReference type="Pfam" id="PF02517"/>
    </source>
</evidence>
<dbReference type="GO" id="GO:0006508">
    <property type="term" value="P:proteolysis"/>
    <property type="evidence" value="ECO:0007669"/>
    <property type="project" value="UniProtKB-KW"/>
</dbReference>
<dbReference type="GO" id="GO:0008237">
    <property type="term" value="F:metallopeptidase activity"/>
    <property type="evidence" value="ECO:0007669"/>
    <property type="project" value="UniProtKB-KW"/>
</dbReference>
<keyword evidence="1" id="KW-0812">Transmembrane</keyword>
<dbReference type="AlphaFoldDB" id="A0A385SV50"/>
<keyword evidence="3" id="KW-0378">Hydrolase</keyword>
<proteinExistence type="predicted"/>
<dbReference type="Proteomes" id="UP000266183">
    <property type="component" value="Chromosome"/>
</dbReference>
<keyword evidence="1" id="KW-0472">Membrane</keyword>
<dbReference type="KEGG" id="chk:D4L85_30780"/>
<dbReference type="Pfam" id="PF02517">
    <property type="entry name" value="Rce1-like"/>
    <property type="match status" value="1"/>
</dbReference>
<dbReference type="GO" id="GO:0004175">
    <property type="term" value="F:endopeptidase activity"/>
    <property type="evidence" value="ECO:0007669"/>
    <property type="project" value="UniProtKB-ARBA"/>
</dbReference>
<feature type="transmembrane region" description="Helical" evidence="1">
    <location>
        <begin position="142"/>
        <end position="165"/>
    </location>
</feature>
<feature type="transmembrane region" description="Helical" evidence="1">
    <location>
        <begin position="25"/>
        <end position="43"/>
    </location>
</feature>
<feature type="domain" description="CAAX prenyl protease 2/Lysostaphin resistance protein A-like" evidence="2">
    <location>
        <begin position="143"/>
        <end position="228"/>
    </location>
</feature>
<dbReference type="PANTHER" id="PTHR39430:SF1">
    <property type="entry name" value="PROTEASE"/>
    <property type="match status" value="1"/>
</dbReference>
<keyword evidence="3" id="KW-0482">Metalloprotease</keyword>
<dbReference type="RefSeq" id="WP_119757960.1">
    <property type="nucleotide sequence ID" value="NZ_CP032382.1"/>
</dbReference>
<keyword evidence="4" id="KW-1185">Reference proteome</keyword>
<evidence type="ECO:0000256" key="1">
    <source>
        <dbReference type="SAM" id="Phobius"/>
    </source>
</evidence>
<reference evidence="4" key="1">
    <citation type="submission" date="2018-09" db="EMBL/GenBank/DDBJ databases">
        <title>Chryseolinea sp. KIS68-18 isolated from soil.</title>
        <authorList>
            <person name="Weon H.-Y."/>
            <person name="Kwon S.-W."/>
            <person name="Lee S.A."/>
        </authorList>
    </citation>
    <scope>NUCLEOTIDE SEQUENCE [LARGE SCALE GENOMIC DNA]</scope>
    <source>
        <strain evidence="4">KIS68-18</strain>
    </source>
</reference>
<keyword evidence="3" id="KW-0645">Protease</keyword>
<dbReference type="EMBL" id="CP032382">
    <property type="protein sequence ID" value="AYB34702.1"/>
    <property type="molecule type" value="Genomic_DNA"/>
</dbReference>
<dbReference type="GO" id="GO:0080120">
    <property type="term" value="P:CAAX-box protein maturation"/>
    <property type="evidence" value="ECO:0007669"/>
    <property type="project" value="UniProtKB-ARBA"/>
</dbReference>
<feature type="transmembrane region" description="Helical" evidence="1">
    <location>
        <begin position="97"/>
        <end position="121"/>
    </location>
</feature>
<feature type="transmembrane region" description="Helical" evidence="1">
    <location>
        <begin position="205"/>
        <end position="226"/>
    </location>
</feature>
<accession>A0A385SV50</accession>
<dbReference type="InterPro" id="IPR003675">
    <property type="entry name" value="Rce1/LyrA-like_dom"/>
</dbReference>